<reference evidence="1 2" key="1">
    <citation type="journal article" date="2023" name="Mol. Ecol. Resour.">
        <title>Chromosome-level genome assembly of a triploid poplar Populus alba 'Berolinensis'.</title>
        <authorList>
            <person name="Chen S."/>
            <person name="Yu Y."/>
            <person name="Wang X."/>
            <person name="Wang S."/>
            <person name="Zhang T."/>
            <person name="Zhou Y."/>
            <person name="He R."/>
            <person name="Meng N."/>
            <person name="Wang Y."/>
            <person name="Liu W."/>
            <person name="Liu Z."/>
            <person name="Liu J."/>
            <person name="Guo Q."/>
            <person name="Huang H."/>
            <person name="Sederoff R.R."/>
            <person name="Wang G."/>
            <person name="Qu G."/>
            <person name="Chen S."/>
        </authorList>
    </citation>
    <scope>NUCLEOTIDE SEQUENCE [LARGE SCALE GENOMIC DNA]</scope>
    <source>
        <strain evidence="1">SC-2020</strain>
    </source>
</reference>
<sequence>MNNPTPNKKREGKSVEIRGRLEFKRSHMRNNKQIASPIIIIYKVNDGTISQRPISLQTHFSIIIFNIQLLAIQSGNTFPIVHHEEEIPVNLRVEETDHLTTRRSIGPCAALTLTHSKEVGVGNIATKYLLASYLELKRRSRKAGRVGDVTSIYLRQSRNSGLLVHGSSLRLCLPRKVCNNLTFTYTLPEVDINHPWKLP</sequence>
<accession>A0AAD6PS81</accession>
<organism evidence="1 2">
    <name type="scientific">Populus alba x Populus x berolinensis</name>
    <dbReference type="NCBI Taxonomy" id="444605"/>
    <lineage>
        <taxon>Eukaryota</taxon>
        <taxon>Viridiplantae</taxon>
        <taxon>Streptophyta</taxon>
        <taxon>Embryophyta</taxon>
        <taxon>Tracheophyta</taxon>
        <taxon>Spermatophyta</taxon>
        <taxon>Magnoliopsida</taxon>
        <taxon>eudicotyledons</taxon>
        <taxon>Gunneridae</taxon>
        <taxon>Pentapetalae</taxon>
        <taxon>rosids</taxon>
        <taxon>fabids</taxon>
        <taxon>Malpighiales</taxon>
        <taxon>Salicaceae</taxon>
        <taxon>Saliceae</taxon>
        <taxon>Populus</taxon>
    </lineage>
</organism>
<dbReference type="AlphaFoldDB" id="A0AAD6PS81"/>
<dbReference type="EMBL" id="JAQIZT010000018">
    <property type="protein sequence ID" value="KAJ6957612.1"/>
    <property type="molecule type" value="Genomic_DNA"/>
</dbReference>
<gene>
    <name evidence="1" type="ORF">NC653_039545</name>
</gene>
<comment type="caution">
    <text evidence="1">The sequence shown here is derived from an EMBL/GenBank/DDBJ whole genome shotgun (WGS) entry which is preliminary data.</text>
</comment>
<evidence type="ECO:0000313" key="2">
    <source>
        <dbReference type="Proteomes" id="UP001164929"/>
    </source>
</evidence>
<evidence type="ECO:0000313" key="1">
    <source>
        <dbReference type="EMBL" id="KAJ6957612.1"/>
    </source>
</evidence>
<keyword evidence="2" id="KW-1185">Reference proteome</keyword>
<name>A0AAD6PS81_9ROSI</name>
<protein>
    <submittedName>
        <fullName evidence="1">Uncharacterized protein</fullName>
    </submittedName>
</protein>
<dbReference type="Proteomes" id="UP001164929">
    <property type="component" value="Chromosome 18"/>
</dbReference>
<proteinExistence type="predicted"/>